<dbReference type="PANTHER" id="PTHR43737">
    <property type="entry name" value="BLL7424 PROTEIN"/>
    <property type="match status" value="1"/>
</dbReference>
<accession>A0A6L6XTL5</accession>
<dbReference type="PANTHER" id="PTHR43737:SF1">
    <property type="entry name" value="DUF1501 DOMAIN-CONTAINING PROTEIN"/>
    <property type="match status" value="1"/>
</dbReference>
<reference evidence="2 3" key="1">
    <citation type="submission" date="2019-12" db="EMBL/GenBank/DDBJ databases">
        <authorList>
            <person name="Huq M.A."/>
        </authorList>
    </citation>
    <scope>NUCLEOTIDE SEQUENCE [LARGE SCALE GENOMIC DNA]</scope>
    <source>
        <strain evidence="2 3">MAH-18</strain>
    </source>
</reference>
<dbReference type="Proteomes" id="UP000473525">
    <property type="component" value="Unassembled WGS sequence"/>
</dbReference>
<feature type="region of interest" description="Disordered" evidence="1">
    <location>
        <begin position="1"/>
        <end position="22"/>
    </location>
</feature>
<dbReference type="EMBL" id="WSEK01000004">
    <property type="protein sequence ID" value="MVQ49816.1"/>
    <property type="molecule type" value="Genomic_DNA"/>
</dbReference>
<dbReference type="InterPro" id="IPR006311">
    <property type="entry name" value="TAT_signal"/>
</dbReference>
<dbReference type="PROSITE" id="PS51318">
    <property type="entry name" value="TAT"/>
    <property type="match status" value="1"/>
</dbReference>
<evidence type="ECO:0000313" key="3">
    <source>
        <dbReference type="Proteomes" id="UP000473525"/>
    </source>
</evidence>
<dbReference type="InterPro" id="IPR010869">
    <property type="entry name" value="DUF1501"/>
</dbReference>
<protein>
    <submittedName>
        <fullName evidence="2">DUF1501 domain-containing protein</fullName>
    </submittedName>
</protein>
<dbReference type="AlphaFoldDB" id="A0A6L6XTL5"/>
<dbReference type="Pfam" id="PF07394">
    <property type="entry name" value="DUF1501"/>
    <property type="match status" value="1"/>
</dbReference>
<gene>
    <name evidence="2" type="ORF">GON03_11535</name>
</gene>
<name>A0A6L6XTL5_9ACTN</name>
<dbReference type="RefSeq" id="WP_157342654.1">
    <property type="nucleotide sequence ID" value="NZ_WSEK01000004.1"/>
</dbReference>
<evidence type="ECO:0000256" key="1">
    <source>
        <dbReference type="SAM" id="MobiDB-lite"/>
    </source>
</evidence>
<keyword evidence="3" id="KW-1185">Reference proteome</keyword>
<proteinExistence type="predicted"/>
<comment type="caution">
    <text evidence="2">The sequence shown here is derived from an EMBL/GenBank/DDBJ whole genome shotgun (WGS) entry which is preliminary data.</text>
</comment>
<organism evidence="2 3">
    <name type="scientific">Nocardioides agri</name>
    <dbReference type="NCBI Taxonomy" id="2682843"/>
    <lineage>
        <taxon>Bacteria</taxon>
        <taxon>Bacillati</taxon>
        <taxon>Actinomycetota</taxon>
        <taxon>Actinomycetes</taxon>
        <taxon>Propionibacteriales</taxon>
        <taxon>Nocardioidaceae</taxon>
        <taxon>Nocardioides</taxon>
    </lineage>
</organism>
<evidence type="ECO:0000313" key="2">
    <source>
        <dbReference type="EMBL" id="MVQ49816.1"/>
    </source>
</evidence>
<sequence length="426" mass="43539">MSALPHDEFLADDPCGCPQPGPTRRSMLRGAALLGATTMFGGTAVTVGARDAVAAKAAPRGGNALVVVSLRGAADGLSLVVPHGDPVYYAARPGIAVPADQLIAKDGFFGMHPAMAPLLPLWTAGKLAAVHATGLPVPNRSHFSAMEELEDADPGSSQRVGWLNRLVGNDGSEGSLRALAVGTSLPTAMAGPQPVMSFASLERARVAGTGRRASAATGRLGALNAQWARAAGPMGGAFREALAAVVDLRSAVEQPSNLAAYPTTDLGQALSSVARTLRADLGVAAVTVDSGIWDMHVGLGKPESGWMRNNATELSTAIAAFFADLGPAADRVTLVTISEFGRRVQENANGGLDHGWGNVMLVAGAGVKGGQYYGRWPGLQAGLDADVSVTTDYRSVLAEIVATRTSASTAAVFPGFQPEAVGVMAA</sequence>